<feature type="transmembrane region" description="Helical" evidence="8">
    <location>
        <begin position="29"/>
        <end position="46"/>
    </location>
</feature>
<keyword evidence="5 8" id="KW-1133">Transmembrane helix</keyword>
<evidence type="ECO:0000256" key="1">
    <source>
        <dbReference type="ARBA" id="ARBA00004651"/>
    </source>
</evidence>
<dbReference type="InterPro" id="IPR020846">
    <property type="entry name" value="MFS_dom"/>
</dbReference>
<dbReference type="Pfam" id="PF07690">
    <property type="entry name" value="MFS_1"/>
    <property type="match status" value="1"/>
</dbReference>
<evidence type="ECO:0000256" key="7">
    <source>
        <dbReference type="ARBA" id="ARBA00023251"/>
    </source>
</evidence>
<feature type="transmembrane region" description="Helical" evidence="8">
    <location>
        <begin position="148"/>
        <end position="166"/>
    </location>
</feature>
<reference evidence="10 11" key="1">
    <citation type="submission" date="2020-04" db="EMBL/GenBank/DDBJ databases">
        <title>Genome sequence of Streptomyces galbus strain I339.</title>
        <authorList>
            <person name="Silva E.A.N."/>
            <person name="Merces M."/>
            <person name="Castelo Branco A.P.O.T."/>
            <person name="Vasconcelos P.C."/>
            <person name="Costa N.P."/>
            <person name="Marinho G.C.S."/>
            <person name="Oliveira C.J.B."/>
            <person name="Araujo D."/>
            <person name="Rodrigues Junior V.S."/>
            <person name="Almeida R."/>
            <person name="Silva Filho U.R."/>
            <person name="Andrade A.S.A."/>
            <person name="Cibulski S.P."/>
        </authorList>
    </citation>
    <scope>NUCLEOTIDE SEQUENCE [LARGE SCALE GENOMIC DNA]</scope>
    <source>
        <strain evidence="10 11">I339</strain>
    </source>
</reference>
<feature type="transmembrane region" description="Helical" evidence="8">
    <location>
        <begin position="334"/>
        <end position="356"/>
    </location>
</feature>
<organism evidence="10 11">
    <name type="scientific">Streptomyces galbus</name>
    <dbReference type="NCBI Taxonomy" id="33898"/>
    <lineage>
        <taxon>Bacteria</taxon>
        <taxon>Bacillati</taxon>
        <taxon>Actinomycetota</taxon>
        <taxon>Actinomycetes</taxon>
        <taxon>Kitasatosporales</taxon>
        <taxon>Streptomycetaceae</taxon>
        <taxon>Streptomyces</taxon>
    </lineage>
</organism>
<feature type="transmembrane region" description="Helical" evidence="8">
    <location>
        <begin position="274"/>
        <end position="298"/>
    </location>
</feature>
<evidence type="ECO:0000313" key="11">
    <source>
        <dbReference type="Proteomes" id="UP000744032"/>
    </source>
</evidence>
<dbReference type="PRINTS" id="PR01036">
    <property type="entry name" value="TCRTETB"/>
</dbReference>
<proteinExistence type="predicted"/>
<dbReference type="PANTHER" id="PTHR42718:SF46">
    <property type="entry name" value="BLR6921 PROTEIN"/>
    <property type="match status" value="1"/>
</dbReference>
<dbReference type="EMBL" id="JAAXMD010000269">
    <property type="protein sequence ID" value="NKQ27391.1"/>
    <property type="molecule type" value="Genomic_DNA"/>
</dbReference>
<feature type="transmembrane region" description="Helical" evidence="8">
    <location>
        <begin position="87"/>
        <end position="107"/>
    </location>
</feature>
<feature type="transmembrane region" description="Helical" evidence="8">
    <location>
        <begin position="427"/>
        <end position="446"/>
    </location>
</feature>
<feature type="domain" description="Major facilitator superfamily (MFS) profile" evidence="9">
    <location>
        <begin position="1"/>
        <end position="450"/>
    </location>
</feature>
<dbReference type="PANTHER" id="PTHR42718">
    <property type="entry name" value="MAJOR FACILITATOR SUPERFAMILY MULTIDRUG TRANSPORTER MFSC"/>
    <property type="match status" value="1"/>
</dbReference>
<dbReference type="InterPro" id="IPR036259">
    <property type="entry name" value="MFS_trans_sf"/>
</dbReference>
<evidence type="ECO:0000256" key="3">
    <source>
        <dbReference type="ARBA" id="ARBA00022475"/>
    </source>
</evidence>
<feature type="transmembrane region" description="Helical" evidence="8">
    <location>
        <begin position="119"/>
        <end position="142"/>
    </location>
</feature>
<dbReference type="SUPFAM" id="SSF103473">
    <property type="entry name" value="MFS general substrate transporter"/>
    <property type="match status" value="1"/>
</dbReference>
<keyword evidence="3" id="KW-1003">Cell membrane</keyword>
<dbReference type="Gene3D" id="1.20.1720.10">
    <property type="entry name" value="Multidrug resistance protein D"/>
    <property type="match status" value="1"/>
</dbReference>
<dbReference type="Proteomes" id="UP000744032">
    <property type="component" value="Unassembled WGS sequence"/>
</dbReference>
<evidence type="ECO:0000256" key="6">
    <source>
        <dbReference type="ARBA" id="ARBA00023136"/>
    </source>
</evidence>
<dbReference type="Gene3D" id="1.20.1250.20">
    <property type="entry name" value="MFS general substrate transporter like domains"/>
    <property type="match status" value="1"/>
</dbReference>
<evidence type="ECO:0000256" key="8">
    <source>
        <dbReference type="SAM" id="Phobius"/>
    </source>
</evidence>
<sequence length="471" mass="48463">MIGLDLTVMNVALPSAQEALDFSNSDRQWVVTAYALPFGGLMLFCGRLSDLIGRKQTFLIGLLGFAVASAIGGAANNFEMLVTARALQGAFAAMLSPVCMALLTTTFTDPKERAKAFGIFSGVVASGSGLGLIIGGALTTGLSWRWCMYVNLFLAGVALVGGLVLLQAQPRTGARMDIPGVVLASGGMFSVVLGFSNAHNGWSESSTWGFIVLGAVLLIAFSAWQTRAAHPLLPPRIVIDRTRGAAYFTVLLVGAGLFGILLFLVYYMQTNLGYSAITSGCALLPMIALTPVGTSVGAIKLLPKYGPRPLIAGGLLVTAVGMALLTRIDENSGYATHLLLPLLLVGMGMGLIYGAALSTGTFGVAPQEAGIASAVISTGQQLGGAVGAALLNTIAATTATDWLADHVQGKPTAQQLGLASIHGDIRVFWWCTAIFAVGAVVAAVMLPGGPLPAPAGAPAEQKSEKTEPAPS</sequence>
<dbReference type="CDD" id="cd17321">
    <property type="entry name" value="MFS_MMR_MDR_like"/>
    <property type="match status" value="1"/>
</dbReference>
<keyword evidence="2" id="KW-0813">Transport</keyword>
<evidence type="ECO:0000259" key="9">
    <source>
        <dbReference type="PROSITE" id="PS50850"/>
    </source>
</evidence>
<keyword evidence="6 8" id="KW-0472">Membrane</keyword>
<feature type="transmembrane region" description="Helical" evidence="8">
    <location>
        <begin position="310"/>
        <end position="328"/>
    </location>
</feature>
<feature type="transmembrane region" description="Helical" evidence="8">
    <location>
        <begin position="207"/>
        <end position="224"/>
    </location>
</feature>
<evidence type="ECO:0000313" key="10">
    <source>
        <dbReference type="EMBL" id="NKQ27391.1"/>
    </source>
</evidence>
<keyword evidence="7" id="KW-0046">Antibiotic resistance</keyword>
<comment type="caution">
    <text evidence="10">The sequence shown here is derived from an EMBL/GenBank/DDBJ whole genome shotgun (WGS) entry which is preliminary data.</text>
</comment>
<dbReference type="PROSITE" id="PS50850">
    <property type="entry name" value="MFS"/>
    <property type="match status" value="1"/>
</dbReference>
<feature type="transmembrane region" description="Helical" evidence="8">
    <location>
        <begin position="178"/>
        <end position="195"/>
    </location>
</feature>
<protein>
    <submittedName>
        <fullName evidence="10">MFS transporter</fullName>
    </submittedName>
</protein>
<gene>
    <name evidence="10" type="ORF">HF200_23980</name>
</gene>
<name>A0ABX1IP29_STRGB</name>
<evidence type="ECO:0000256" key="4">
    <source>
        <dbReference type="ARBA" id="ARBA00022692"/>
    </source>
</evidence>
<feature type="transmembrane region" description="Helical" evidence="8">
    <location>
        <begin position="58"/>
        <end position="75"/>
    </location>
</feature>
<accession>A0ABX1IP29</accession>
<dbReference type="InterPro" id="IPR011701">
    <property type="entry name" value="MFS"/>
</dbReference>
<keyword evidence="11" id="KW-1185">Reference proteome</keyword>
<feature type="transmembrane region" description="Helical" evidence="8">
    <location>
        <begin position="245"/>
        <end position="268"/>
    </location>
</feature>
<evidence type="ECO:0000256" key="2">
    <source>
        <dbReference type="ARBA" id="ARBA00022448"/>
    </source>
</evidence>
<evidence type="ECO:0000256" key="5">
    <source>
        <dbReference type="ARBA" id="ARBA00022989"/>
    </source>
</evidence>
<keyword evidence="4 8" id="KW-0812">Transmembrane</keyword>
<comment type="subcellular location">
    <subcellularLocation>
        <location evidence="1">Cell membrane</location>
        <topology evidence="1">Multi-pass membrane protein</topology>
    </subcellularLocation>
</comment>